<dbReference type="InterPro" id="IPR020103">
    <property type="entry name" value="PsdUridine_synth_cat_dom_sf"/>
</dbReference>
<dbReference type="AlphaFoldDB" id="A0A8T3UVJ0"/>
<proteinExistence type="predicted"/>
<dbReference type="EMBL" id="JADFAR010000008">
    <property type="protein sequence ID" value="MBE5728369.1"/>
    <property type="molecule type" value="Genomic_DNA"/>
</dbReference>
<dbReference type="SUPFAM" id="SSF55120">
    <property type="entry name" value="Pseudouridine synthase"/>
    <property type="match status" value="1"/>
</dbReference>
<dbReference type="Gene3D" id="3.30.2350.20">
    <property type="entry name" value="TruD, catalytic domain"/>
    <property type="match status" value="1"/>
</dbReference>
<reference evidence="1 2" key="1">
    <citation type="submission" date="2020-09" db="EMBL/GenBank/DDBJ databases">
        <title>Genomic characterization of a novel Parvarchaeota family in acid mine drainage sediments.</title>
        <authorList>
            <person name="Luo Z.-H."/>
        </authorList>
    </citation>
    <scope>NUCLEOTIDE SEQUENCE [LARGE SCALE GENOMIC DNA]</scope>
    <source>
        <strain evidence="1">MAS1_bins.189</strain>
    </source>
</reference>
<accession>A0A8T3UVJ0</accession>
<dbReference type="GO" id="GO:0001522">
    <property type="term" value="P:pseudouridine synthesis"/>
    <property type="evidence" value="ECO:0007669"/>
    <property type="project" value="InterPro"/>
</dbReference>
<dbReference type="Proteomes" id="UP000718571">
    <property type="component" value="Unassembled WGS sequence"/>
</dbReference>
<dbReference type="Gene3D" id="1.10.1510.30">
    <property type="match status" value="1"/>
</dbReference>
<sequence>RDMFSGYVLEDKDINREEAVKALEELPPRLYTEKKILQRLLDIRHDYIGALRLVPKYLRLLILQSLQYYIFNRTLSEIILKGIKVEKIPTIGYDLDLNAVDGDIAKIIESILREENLSFDMLKINEMQEVSLKTFERDTMIYPEELAFKREGNDLMVSFKLKKGAYATVVLSNMLNQEISKD</sequence>
<organism evidence="1 2">
    <name type="scientific">Candidatus Acidifodinimicrobium mancum</name>
    <dbReference type="NCBI Taxonomy" id="2898728"/>
    <lineage>
        <taxon>Archaea</taxon>
        <taxon>Candidatus Parvarchaeota</taxon>
        <taxon>Candidatus Acidifodinimicrobiaceae</taxon>
        <taxon>Candidatus Acidifodinimicrobium</taxon>
    </lineage>
</organism>
<evidence type="ECO:0000313" key="1">
    <source>
        <dbReference type="EMBL" id="MBE5728369.1"/>
    </source>
</evidence>
<dbReference type="GO" id="GO:0009982">
    <property type="term" value="F:pseudouridine synthase activity"/>
    <property type="evidence" value="ECO:0007669"/>
    <property type="project" value="InterPro"/>
</dbReference>
<comment type="caution">
    <text evidence="1">The sequence shown here is derived from an EMBL/GenBank/DDBJ whole genome shotgun (WGS) entry which is preliminary data.</text>
</comment>
<name>A0A8T3UVJ0_9ARCH</name>
<dbReference type="InterPro" id="IPR042214">
    <property type="entry name" value="TruD_catalytic"/>
</dbReference>
<dbReference type="InterPro" id="IPR001656">
    <property type="entry name" value="PsdUridine_synth_TruD"/>
</dbReference>
<protein>
    <submittedName>
        <fullName evidence="1">tRNA pseudouridine(13) synthase TruD</fullName>
    </submittedName>
</protein>
<dbReference type="Pfam" id="PF01142">
    <property type="entry name" value="TruD"/>
    <property type="match status" value="2"/>
</dbReference>
<evidence type="ECO:0000313" key="2">
    <source>
        <dbReference type="Proteomes" id="UP000718571"/>
    </source>
</evidence>
<dbReference type="GO" id="GO:0003723">
    <property type="term" value="F:RNA binding"/>
    <property type="evidence" value="ECO:0007669"/>
    <property type="project" value="InterPro"/>
</dbReference>
<gene>
    <name evidence="1" type="primary">truD</name>
    <name evidence="1" type="ORF">IHE51_00735</name>
</gene>
<feature type="non-terminal residue" evidence="1">
    <location>
        <position position="1"/>
    </location>
</feature>